<dbReference type="AlphaFoldDB" id="A0A540M0M0"/>
<gene>
    <name evidence="1" type="ORF">C1H46_022321</name>
</gene>
<keyword evidence="2" id="KW-1185">Reference proteome</keyword>
<protein>
    <submittedName>
        <fullName evidence="1">Uncharacterized protein</fullName>
    </submittedName>
</protein>
<evidence type="ECO:0000313" key="1">
    <source>
        <dbReference type="EMBL" id="TQD92089.1"/>
    </source>
</evidence>
<reference evidence="1 2" key="1">
    <citation type="journal article" date="2019" name="G3 (Bethesda)">
        <title>Sequencing of a Wild Apple (Malus baccata) Genome Unravels the Differences Between Cultivated and Wild Apple Species Regarding Disease Resistance and Cold Tolerance.</title>
        <authorList>
            <person name="Chen X."/>
        </authorList>
    </citation>
    <scope>NUCLEOTIDE SEQUENCE [LARGE SCALE GENOMIC DNA]</scope>
    <source>
        <strain evidence="2">cv. Shandingzi</strain>
        <tissue evidence="1">Leaves</tissue>
    </source>
</reference>
<dbReference type="EMBL" id="VIEB01000401">
    <property type="protein sequence ID" value="TQD92089.1"/>
    <property type="molecule type" value="Genomic_DNA"/>
</dbReference>
<dbReference type="Proteomes" id="UP000315295">
    <property type="component" value="Unassembled WGS sequence"/>
</dbReference>
<sequence length="71" mass="8668">MYTDKWLYRSEFVKLGKNLYRNLKASEAKTEAQRNRLKYVKAFKSGQKLIEVPREVRKWSLIFVQLQLKRF</sequence>
<comment type="caution">
    <text evidence="1">The sequence shown here is derived from an EMBL/GenBank/DDBJ whole genome shotgun (WGS) entry which is preliminary data.</text>
</comment>
<dbReference type="STRING" id="106549.A0A540M0M0"/>
<proteinExistence type="predicted"/>
<evidence type="ECO:0000313" key="2">
    <source>
        <dbReference type="Proteomes" id="UP000315295"/>
    </source>
</evidence>
<name>A0A540M0M0_MALBA</name>
<organism evidence="1 2">
    <name type="scientific">Malus baccata</name>
    <name type="common">Siberian crab apple</name>
    <name type="synonym">Pyrus baccata</name>
    <dbReference type="NCBI Taxonomy" id="106549"/>
    <lineage>
        <taxon>Eukaryota</taxon>
        <taxon>Viridiplantae</taxon>
        <taxon>Streptophyta</taxon>
        <taxon>Embryophyta</taxon>
        <taxon>Tracheophyta</taxon>
        <taxon>Spermatophyta</taxon>
        <taxon>Magnoliopsida</taxon>
        <taxon>eudicotyledons</taxon>
        <taxon>Gunneridae</taxon>
        <taxon>Pentapetalae</taxon>
        <taxon>rosids</taxon>
        <taxon>fabids</taxon>
        <taxon>Rosales</taxon>
        <taxon>Rosaceae</taxon>
        <taxon>Amygdaloideae</taxon>
        <taxon>Maleae</taxon>
        <taxon>Malus</taxon>
    </lineage>
</organism>
<accession>A0A540M0M0</accession>